<organism evidence="1 2">
    <name type="scientific">Acidianus brierleyi</name>
    <dbReference type="NCBI Taxonomy" id="41673"/>
    <lineage>
        <taxon>Archaea</taxon>
        <taxon>Thermoproteota</taxon>
        <taxon>Thermoprotei</taxon>
        <taxon>Sulfolobales</taxon>
        <taxon>Sulfolobaceae</taxon>
        <taxon>Acidianus</taxon>
    </lineage>
</organism>
<dbReference type="Gene3D" id="3.90.180.10">
    <property type="entry name" value="Medium-chain alcohol dehydrogenases, catalytic domain"/>
    <property type="match status" value="1"/>
</dbReference>
<dbReference type="OrthoDB" id="42836at2157"/>
<sequence>MMSIIFNQGIIAKDIVEKPIDSDFVLISTQKVLLGVIENSIYLGFLWVRPWRVLGSIGIGKIDAVGLDVDTTLQGKTVLVLPYSQKYGGIGTEIDGILSEKATVPSDSIIVISPNYSDKILLYPFASIALQIKEIAEGKDILIIGSGFTSLLTYLALADSSNIGIYSDTESKMPGIQEVKKSDKKWDIIVISTMRSWARVVAEKLVKDNGKIIIPKFMNSWPTIVPHNTAFIYPKKRDDVAQFLDKYVTERIFNENIAYSDDIINSIPTPKNGVIVEIKSLKNYISSLTS</sequence>
<proteinExistence type="predicted"/>
<dbReference type="SUPFAM" id="SSF50129">
    <property type="entry name" value="GroES-like"/>
    <property type="match status" value="1"/>
</dbReference>
<reference evidence="1 2" key="1">
    <citation type="submission" date="2018-05" db="EMBL/GenBank/DDBJ databases">
        <title>Complete Genome Sequences of Extremely Thermoacidophilic, Metal-Mobilizing Type-Strain Members of the Archaeal Family Sulfolobaceae: Acidianus brierleyi DSM-1651T, Acidianus sulfidivorans DSM-18786T, Metallosphaera hakonensis DSM-7519T, and Metallosphaera prunae DSM-10039T.</title>
        <authorList>
            <person name="Counts J.A."/>
            <person name="Kelly R.M."/>
        </authorList>
    </citation>
    <scope>NUCLEOTIDE SEQUENCE [LARGE SCALE GENOMIC DNA]</scope>
    <source>
        <strain evidence="1 2">DSM 1651</strain>
    </source>
</reference>
<dbReference type="EMBL" id="CP029289">
    <property type="protein sequence ID" value="AWR94660.1"/>
    <property type="molecule type" value="Genomic_DNA"/>
</dbReference>
<dbReference type="KEGG" id="abri:DFR85_08685"/>
<dbReference type="AlphaFoldDB" id="A0A2U9IFA5"/>
<protein>
    <submittedName>
        <fullName evidence="1">Alcohol dehydrogenase</fullName>
    </submittedName>
</protein>
<evidence type="ECO:0000313" key="2">
    <source>
        <dbReference type="Proteomes" id="UP000248044"/>
    </source>
</evidence>
<evidence type="ECO:0000313" key="1">
    <source>
        <dbReference type="EMBL" id="AWR94660.1"/>
    </source>
</evidence>
<dbReference type="RefSeq" id="WP_110270541.1">
    <property type="nucleotide sequence ID" value="NZ_CP029289.2"/>
</dbReference>
<gene>
    <name evidence="1" type="ORF">DFR85_08685</name>
</gene>
<dbReference type="InterPro" id="IPR011032">
    <property type="entry name" value="GroES-like_sf"/>
</dbReference>
<accession>A0A2U9IFA5</accession>
<name>A0A2U9IFA5_9CREN</name>
<keyword evidence="2" id="KW-1185">Reference proteome</keyword>
<dbReference type="GeneID" id="36832227"/>
<dbReference type="Proteomes" id="UP000248044">
    <property type="component" value="Chromosome"/>
</dbReference>